<evidence type="ECO:0000313" key="2">
    <source>
        <dbReference type="EMBL" id="SFU08545.1"/>
    </source>
</evidence>
<evidence type="ECO:0000259" key="1">
    <source>
        <dbReference type="Pfam" id="PF12969"/>
    </source>
</evidence>
<dbReference type="AlphaFoldDB" id="A0A1I7DA94"/>
<accession>A0A1I7DA94</accession>
<dbReference type="EMBL" id="FPBF01000006">
    <property type="protein sequence ID" value="SFU08545.1"/>
    <property type="molecule type" value="Genomic_DNA"/>
</dbReference>
<dbReference type="STRING" id="305507.SAMN04489724_3821"/>
<evidence type="ECO:0000313" key="3">
    <source>
        <dbReference type="Proteomes" id="UP000199673"/>
    </source>
</evidence>
<keyword evidence="3" id="KW-1185">Reference proteome</keyword>
<protein>
    <recommendedName>
        <fullName evidence="1">DUF3857 domain-containing protein</fullName>
    </recommendedName>
</protein>
<proteinExistence type="predicted"/>
<dbReference type="InterPro" id="IPR024618">
    <property type="entry name" value="DUF3857"/>
</dbReference>
<dbReference type="RefSeq" id="WP_170857114.1">
    <property type="nucleotide sequence ID" value="NZ_FPBF01000006.1"/>
</dbReference>
<dbReference type="Gene3D" id="2.60.40.3140">
    <property type="match status" value="1"/>
</dbReference>
<reference evidence="3" key="1">
    <citation type="submission" date="2016-10" db="EMBL/GenBank/DDBJ databases">
        <authorList>
            <person name="Varghese N."/>
            <person name="Submissions S."/>
        </authorList>
    </citation>
    <scope>NUCLEOTIDE SEQUENCE [LARGE SCALE GENOMIC DNA]</scope>
    <source>
        <strain evidence="3">DSM 23445</strain>
    </source>
</reference>
<dbReference type="Gene3D" id="3.10.620.30">
    <property type="match status" value="1"/>
</dbReference>
<dbReference type="Proteomes" id="UP000199673">
    <property type="component" value="Unassembled WGS sequence"/>
</dbReference>
<organism evidence="2 3">
    <name type="scientific">Algoriphagus locisalis</name>
    <dbReference type="NCBI Taxonomy" id="305507"/>
    <lineage>
        <taxon>Bacteria</taxon>
        <taxon>Pseudomonadati</taxon>
        <taxon>Bacteroidota</taxon>
        <taxon>Cytophagia</taxon>
        <taxon>Cytophagales</taxon>
        <taxon>Cyclobacteriaceae</taxon>
        <taxon>Algoriphagus</taxon>
    </lineage>
</organism>
<sequence length="632" mass="72222">MILISRITFSQTPKLGEFSDSEISMTEVAYEPDASAVILVSHGNSKFLPGLLETTHFVRLKVLSEAGKENADIRIRYYVGDQRMENISGVKAQTTNFENGKAETVKVSKDGIFEVDLDDGYKEMRISFPNVQIGSIIEYQYKKVDKNLTFIDGWTFQNKLPTLFSRYGIKMDPNLEYRTMGQGQNFSTSVEKTSEYDNYTWTLRDLRSLKEEPFMKNYRDYIDRIEFQLAQYRTSGDNGVEWKNVLNSWEVLGDEVISYYTDKGFYKNNPIAKEFLDVDLKGATQLETAQKAYYYLRNNFRVEGEDWIYPEQNLNQLLKSKVGTPVEAMLALMGVLKSEGIPCEPVLIGSKGYGRSDLVPFPFLNQFDEILLLAVLDGKPQFLDLSQTDAPFGYVDLNKHVSGGLYLQKKQSKIVPIEIQHNSNSIYFSQVTINEEGQLIMSNSHRNYRYRGLSLAKEIAGIEKRSESLAKLFDEEDGVVFENFQVNNLLEERDILTMNFETKFADSGDQDMILFSPLKFSSFSENPLTQEYRMFPVDFGYAFSETYNTVVTVPDGYEIDDYPLEAGYTINGEYVVFVYSSSMISNSLNISAKFVVKTPLIPATEYENLKYFMESVASKLSEPVILKKKLAP</sequence>
<dbReference type="Gene3D" id="2.60.120.1130">
    <property type="match status" value="1"/>
</dbReference>
<name>A0A1I7DA94_9BACT</name>
<dbReference type="Pfam" id="PF12969">
    <property type="entry name" value="DUF3857"/>
    <property type="match status" value="1"/>
</dbReference>
<feature type="domain" description="DUF3857" evidence="1">
    <location>
        <begin position="51"/>
        <end position="207"/>
    </location>
</feature>
<gene>
    <name evidence="2" type="ORF">SAMN04489724_3821</name>
</gene>